<reference evidence="1 2" key="1">
    <citation type="submission" date="2018-06" db="EMBL/GenBank/DDBJ databases">
        <title>A transcriptomic atlas of mushroom development highlights an independent origin of complex multicellularity.</title>
        <authorList>
            <consortium name="DOE Joint Genome Institute"/>
            <person name="Krizsan K."/>
            <person name="Almasi E."/>
            <person name="Merenyi Z."/>
            <person name="Sahu N."/>
            <person name="Viragh M."/>
            <person name="Koszo T."/>
            <person name="Mondo S."/>
            <person name="Kiss B."/>
            <person name="Balint B."/>
            <person name="Kues U."/>
            <person name="Barry K."/>
            <person name="Hegedus J.C."/>
            <person name="Henrissat B."/>
            <person name="Johnson J."/>
            <person name="Lipzen A."/>
            <person name="Ohm R."/>
            <person name="Nagy I."/>
            <person name="Pangilinan J."/>
            <person name="Yan J."/>
            <person name="Xiong Y."/>
            <person name="Grigoriev I.V."/>
            <person name="Hibbett D.S."/>
            <person name="Nagy L.G."/>
        </authorList>
    </citation>
    <scope>NUCLEOTIDE SEQUENCE [LARGE SCALE GENOMIC DNA]</scope>
    <source>
        <strain evidence="1 2">SZMC22713</strain>
    </source>
</reference>
<dbReference type="VEuPathDB" id="FungiDB:BD410DRAFT_806824"/>
<gene>
    <name evidence="1" type="ORF">BD410DRAFT_806824</name>
</gene>
<evidence type="ECO:0000313" key="1">
    <source>
        <dbReference type="EMBL" id="TDL18147.1"/>
    </source>
</evidence>
<evidence type="ECO:0000313" key="2">
    <source>
        <dbReference type="Proteomes" id="UP000294933"/>
    </source>
</evidence>
<name>A0A4Y7PRU0_9AGAM</name>
<sequence length="153" mass="17375">MAYPKPSIVWFTLNLPVRETEILHSVEVLIEPSGISLVDDVTLPEFISGVLKSPAIIASLFFPKLTSGLWKCTGLILAFGGVTDRDLMKFTREIKGPVFYRAGNSASHHQNTIDDDMKWLTCQRWCHYLRHHCNVAEVQHHEYQHMTPLATNS</sequence>
<accession>A0A4Y7PRU0</accession>
<protein>
    <submittedName>
        <fullName evidence="1">Uncharacterized protein</fullName>
    </submittedName>
</protein>
<keyword evidence="2" id="KW-1185">Reference proteome</keyword>
<dbReference type="EMBL" id="ML170212">
    <property type="protein sequence ID" value="TDL18147.1"/>
    <property type="molecule type" value="Genomic_DNA"/>
</dbReference>
<dbReference type="AlphaFoldDB" id="A0A4Y7PRU0"/>
<proteinExistence type="predicted"/>
<organism evidence="1 2">
    <name type="scientific">Rickenella mellea</name>
    <dbReference type="NCBI Taxonomy" id="50990"/>
    <lineage>
        <taxon>Eukaryota</taxon>
        <taxon>Fungi</taxon>
        <taxon>Dikarya</taxon>
        <taxon>Basidiomycota</taxon>
        <taxon>Agaricomycotina</taxon>
        <taxon>Agaricomycetes</taxon>
        <taxon>Hymenochaetales</taxon>
        <taxon>Rickenellaceae</taxon>
        <taxon>Rickenella</taxon>
    </lineage>
</organism>
<dbReference type="Proteomes" id="UP000294933">
    <property type="component" value="Unassembled WGS sequence"/>
</dbReference>